<dbReference type="PANTHER" id="PTHR46312">
    <property type="entry name" value="NACHT DOMAIN-CONTAINING PROTEIN"/>
    <property type="match status" value="1"/>
</dbReference>
<dbReference type="PANTHER" id="PTHR46312:SF2">
    <property type="entry name" value="NUCLEOTIDE-BINDING OLIGOMERIZATION DOMAIN-CONTAINING PROTEIN 2-LIKE"/>
    <property type="match status" value="1"/>
</dbReference>
<sequence length="585" mass="67156">MANFNDKQTLQEYEFVFLVTLRDSPTQMELLHMIEEQIIDNIYGDLDREKVYTLLQIVMQKEPCLLIQDGLDEWYYSNGKSLLPLLPTSYNHCTKLITTRPWKLENSIKDSFVGSLLEISGVNQYMLANYILVSFARKHTKDVKCEFKEYIDKDHLKQFVKVPMMLTIIVCMWVDGMCFTGTVCQIYSTLLESLLAKVTNKSEYFNDSPVFCLKNTQFIKPNIEFVKAIANVAFHSLFSLEREKSLVFSEMELYQYLQHHVDKEEIKSIALNAGILSLRRSSSFINRSSTSFVHKSMQEFLAAYYIAENMNVIDEEMCGFVIKFEIDVFKYLCGLNINAANKLTCVLYDTVARIDTSQPHFCTSRTFQNILISGYKEAIANGIDESQICLKISHIYYDRSISCKADFEILTCILKANILKVRFLFIWGDSLCQHLSEETIDISLLSVKAAYYRNAFLIGGDSLCKLVSEKMKDNTDSSCKLVSEETKDNTVYAANGMYNVNKGTFELCDLSPCTNLGGIHLNGHMVVLPKALYNLKNLKHITKPKYCKVVGCLDLSASLLLETVDRRYRRGVSNYSTWKHENYKI</sequence>
<comment type="caution">
    <text evidence="2">The sequence shown here is derived from an EMBL/GenBank/DDBJ whole genome shotgun (WGS) entry which is preliminary data.</text>
</comment>
<evidence type="ECO:0000313" key="2">
    <source>
        <dbReference type="EMBL" id="KAH3797937.1"/>
    </source>
</evidence>
<dbReference type="AlphaFoldDB" id="A0A9D4FGM9"/>
<dbReference type="InterPro" id="IPR007111">
    <property type="entry name" value="NACHT_NTPase"/>
</dbReference>
<organism evidence="2 3">
    <name type="scientific">Dreissena polymorpha</name>
    <name type="common">Zebra mussel</name>
    <name type="synonym">Mytilus polymorpha</name>
    <dbReference type="NCBI Taxonomy" id="45954"/>
    <lineage>
        <taxon>Eukaryota</taxon>
        <taxon>Metazoa</taxon>
        <taxon>Spiralia</taxon>
        <taxon>Lophotrochozoa</taxon>
        <taxon>Mollusca</taxon>
        <taxon>Bivalvia</taxon>
        <taxon>Autobranchia</taxon>
        <taxon>Heteroconchia</taxon>
        <taxon>Euheterodonta</taxon>
        <taxon>Imparidentia</taxon>
        <taxon>Neoheterodontei</taxon>
        <taxon>Myida</taxon>
        <taxon>Dreissenoidea</taxon>
        <taxon>Dreissenidae</taxon>
        <taxon>Dreissena</taxon>
    </lineage>
</organism>
<feature type="domain" description="NACHT" evidence="1">
    <location>
        <begin position="8"/>
        <end position="135"/>
    </location>
</feature>
<dbReference type="Proteomes" id="UP000828390">
    <property type="component" value="Unassembled WGS sequence"/>
</dbReference>
<dbReference type="InterPro" id="IPR027417">
    <property type="entry name" value="P-loop_NTPase"/>
</dbReference>
<accession>A0A9D4FGM9</accession>
<protein>
    <recommendedName>
        <fullName evidence="1">NACHT domain-containing protein</fullName>
    </recommendedName>
</protein>
<reference evidence="2" key="1">
    <citation type="journal article" date="2019" name="bioRxiv">
        <title>The Genome of the Zebra Mussel, Dreissena polymorpha: A Resource for Invasive Species Research.</title>
        <authorList>
            <person name="McCartney M.A."/>
            <person name="Auch B."/>
            <person name="Kono T."/>
            <person name="Mallez S."/>
            <person name="Zhang Y."/>
            <person name="Obille A."/>
            <person name="Becker A."/>
            <person name="Abrahante J.E."/>
            <person name="Garbe J."/>
            <person name="Badalamenti J.P."/>
            <person name="Herman A."/>
            <person name="Mangelson H."/>
            <person name="Liachko I."/>
            <person name="Sullivan S."/>
            <person name="Sone E.D."/>
            <person name="Koren S."/>
            <person name="Silverstein K.A.T."/>
            <person name="Beckman K.B."/>
            <person name="Gohl D.M."/>
        </authorList>
    </citation>
    <scope>NUCLEOTIDE SEQUENCE</scope>
    <source>
        <strain evidence="2">Duluth1</strain>
        <tissue evidence="2">Whole animal</tissue>
    </source>
</reference>
<dbReference type="Gene3D" id="3.40.50.300">
    <property type="entry name" value="P-loop containing nucleotide triphosphate hydrolases"/>
    <property type="match status" value="1"/>
</dbReference>
<evidence type="ECO:0000259" key="1">
    <source>
        <dbReference type="Pfam" id="PF05729"/>
    </source>
</evidence>
<name>A0A9D4FGM9_DREPO</name>
<evidence type="ECO:0000313" key="3">
    <source>
        <dbReference type="Proteomes" id="UP000828390"/>
    </source>
</evidence>
<dbReference type="EMBL" id="JAIWYP010000007">
    <property type="protein sequence ID" value="KAH3797937.1"/>
    <property type="molecule type" value="Genomic_DNA"/>
</dbReference>
<dbReference type="Pfam" id="PF05729">
    <property type="entry name" value="NACHT"/>
    <property type="match status" value="1"/>
</dbReference>
<gene>
    <name evidence="2" type="ORF">DPMN_151527</name>
</gene>
<reference evidence="2" key="2">
    <citation type="submission" date="2020-11" db="EMBL/GenBank/DDBJ databases">
        <authorList>
            <person name="McCartney M.A."/>
            <person name="Auch B."/>
            <person name="Kono T."/>
            <person name="Mallez S."/>
            <person name="Becker A."/>
            <person name="Gohl D.M."/>
            <person name="Silverstein K.A.T."/>
            <person name="Koren S."/>
            <person name="Bechman K.B."/>
            <person name="Herman A."/>
            <person name="Abrahante J.E."/>
            <person name="Garbe J."/>
        </authorList>
    </citation>
    <scope>NUCLEOTIDE SEQUENCE</scope>
    <source>
        <strain evidence="2">Duluth1</strain>
        <tissue evidence="2">Whole animal</tissue>
    </source>
</reference>
<keyword evidence="3" id="KW-1185">Reference proteome</keyword>
<proteinExistence type="predicted"/>